<keyword evidence="5" id="KW-0813">Transport</keyword>
<evidence type="ECO:0000256" key="1">
    <source>
        <dbReference type="ARBA" id="ARBA00004613"/>
    </source>
</evidence>
<evidence type="ECO:0000256" key="5">
    <source>
        <dbReference type="ARBA" id="ARBA00022448"/>
    </source>
</evidence>
<accession>A0A4V1EK01</accession>
<keyword evidence="10" id="KW-1015">Disulfide bond</keyword>
<reference evidence="13" key="1">
    <citation type="submission" date="2019-03" db="EMBL/GenBank/DDBJ databases">
        <authorList>
            <person name="Tian Y."/>
        </authorList>
    </citation>
    <scope>NUCLEOTIDE SEQUENCE</scope>
</reference>
<name>A0A4V1EK01_LATMC</name>
<dbReference type="SUPFAM" id="SSF50814">
    <property type="entry name" value="Lipocalins"/>
    <property type="match status" value="1"/>
</dbReference>
<dbReference type="Pfam" id="PF11032">
    <property type="entry name" value="ApoM"/>
    <property type="match status" value="1"/>
</dbReference>
<evidence type="ECO:0000256" key="8">
    <source>
        <dbReference type="ARBA" id="ARBA00022850"/>
    </source>
</evidence>
<dbReference type="GO" id="GO:0005319">
    <property type="term" value="F:lipid transporter activity"/>
    <property type="evidence" value="ECO:0007669"/>
    <property type="project" value="TreeGrafter"/>
</dbReference>
<proteinExistence type="evidence at transcript level"/>
<dbReference type="GO" id="GO:0034375">
    <property type="term" value="P:high-density lipoprotein particle remodeling"/>
    <property type="evidence" value="ECO:0007669"/>
    <property type="project" value="TreeGrafter"/>
</dbReference>
<organism evidence="13">
    <name type="scientific">Lateolabrax maculatus</name>
    <name type="common">Spotted sea bass</name>
    <dbReference type="NCBI Taxonomy" id="315492"/>
    <lineage>
        <taxon>Eukaryota</taxon>
        <taxon>Metazoa</taxon>
        <taxon>Chordata</taxon>
        <taxon>Craniata</taxon>
        <taxon>Vertebrata</taxon>
        <taxon>Euteleostomi</taxon>
        <taxon>Actinopterygii</taxon>
        <taxon>Neopterygii</taxon>
        <taxon>Teleostei</taxon>
        <taxon>Neoteleostei</taxon>
        <taxon>Acanthomorphata</taxon>
        <taxon>Eupercaria</taxon>
        <taxon>Acropomatiformes</taxon>
        <taxon>Lateolabracidae</taxon>
        <taxon>Lateolabrax</taxon>
    </lineage>
</organism>
<dbReference type="AlphaFoldDB" id="A0A4V1EK01"/>
<dbReference type="InterPro" id="IPR012674">
    <property type="entry name" value="Calycin"/>
</dbReference>
<dbReference type="GO" id="GO:0005543">
    <property type="term" value="F:phospholipid binding"/>
    <property type="evidence" value="ECO:0007669"/>
    <property type="project" value="TreeGrafter"/>
</dbReference>
<keyword evidence="6" id="KW-0964">Secreted</keyword>
<evidence type="ECO:0000256" key="6">
    <source>
        <dbReference type="ARBA" id="ARBA00022525"/>
    </source>
</evidence>
<dbReference type="InterPro" id="IPR022734">
    <property type="entry name" value="ApoM"/>
</dbReference>
<protein>
    <recommendedName>
        <fullName evidence="4">Apolipoprotein M</fullName>
    </recommendedName>
</protein>
<evidence type="ECO:0000256" key="11">
    <source>
        <dbReference type="ARBA" id="ARBA00025553"/>
    </source>
</evidence>
<dbReference type="GO" id="GO:0034362">
    <property type="term" value="C:low-density lipoprotein particle"/>
    <property type="evidence" value="ECO:0007669"/>
    <property type="project" value="TreeGrafter"/>
</dbReference>
<dbReference type="PANTHER" id="PTHR32028">
    <property type="entry name" value="APOLIPOPROTEIN M"/>
    <property type="match status" value="1"/>
</dbReference>
<dbReference type="GO" id="GO:0034364">
    <property type="term" value="C:high-density lipoprotein particle"/>
    <property type="evidence" value="ECO:0007669"/>
    <property type="project" value="UniProtKB-KW"/>
</dbReference>
<keyword evidence="7 12" id="KW-0732">Signal</keyword>
<comment type="subcellular location">
    <subcellularLocation>
        <location evidence="1">Secreted</location>
    </subcellularLocation>
</comment>
<dbReference type="GO" id="GO:0034384">
    <property type="term" value="P:high-density lipoprotein particle clearance"/>
    <property type="evidence" value="ECO:0007669"/>
    <property type="project" value="TreeGrafter"/>
</dbReference>
<dbReference type="Gene3D" id="2.40.128.20">
    <property type="match status" value="1"/>
</dbReference>
<dbReference type="GO" id="GO:0033344">
    <property type="term" value="P:cholesterol efflux"/>
    <property type="evidence" value="ECO:0007669"/>
    <property type="project" value="TreeGrafter"/>
</dbReference>
<evidence type="ECO:0000256" key="10">
    <source>
        <dbReference type="ARBA" id="ARBA00023157"/>
    </source>
</evidence>
<comment type="similarity">
    <text evidence="2">Belongs to the calycin superfamily. Lipocalin family. Highly divergent.</text>
</comment>
<dbReference type="GO" id="GO:0034361">
    <property type="term" value="C:very-low-density lipoprotein particle"/>
    <property type="evidence" value="ECO:0007669"/>
    <property type="project" value="TreeGrafter"/>
</dbReference>
<evidence type="ECO:0000256" key="2">
    <source>
        <dbReference type="ARBA" id="ARBA00007071"/>
    </source>
</evidence>
<keyword evidence="9" id="KW-0445">Lipid transport</keyword>
<dbReference type="EMBL" id="MK599359">
    <property type="protein sequence ID" value="QCP69322.1"/>
    <property type="molecule type" value="mRNA"/>
</dbReference>
<feature type="chain" id="PRO_5020732210" description="Apolipoprotein M" evidence="12">
    <location>
        <begin position="20"/>
        <end position="190"/>
    </location>
</feature>
<evidence type="ECO:0000256" key="12">
    <source>
        <dbReference type="SAM" id="SignalP"/>
    </source>
</evidence>
<feature type="signal peptide" evidence="12">
    <location>
        <begin position="1"/>
        <end position="19"/>
    </location>
</feature>
<evidence type="ECO:0000256" key="3">
    <source>
        <dbReference type="ARBA" id="ARBA00011559"/>
    </source>
</evidence>
<dbReference type="GO" id="GO:0034380">
    <property type="term" value="P:high-density lipoprotein particle assembly"/>
    <property type="evidence" value="ECO:0007669"/>
    <property type="project" value="TreeGrafter"/>
</dbReference>
<keyword evidence="8" id="KW-0345">HDL</keyword>
<gene>
    <name evidence="13" type="primary">apoM</name>
</gene>
<evidence type="ECO:0000256" key="9">
    <source>
        <dbReference type="ARBA" id="ARBA00023055"/>
    </source>
</evidence>
<evidence type="ECO:0000256" key="7">
    <source>
        <dbReference type="ARBA" id="ARBA00022729"/>
    </source>
</evidence>
<comment type="function">
    <text evidence="11">Probably involved in lipid transport. Can bind sphingosine-1-phosphate, myristic acid, palmitic acid and stearic acid, retinol, all-trans-retinoic acid and 9-cis-retinoic acid.</text>
</comment>
<evidence type="ECO:0000256" key="4">
    <source>
        <dbReference type="ARBA" id="ARBA00019937"/>
    </source>
</evidence>
<sequence>MLNEMLSCFLYFYSLLYQAIVPCSVPELLPVNTVDYQQYLGKWYFKAAVSRREADIHKFKALDNIGFIMEETANDTLLLTGLMRIGDNCMKNTWTYHIRPERDDLELEGRLDRRNLLWSGKWANCPECIIFQEVEPPLNGTGTEDSLNRFMLYARQSDVDSEVVRAFLKNAACHNMLASVTLPQQKEFCT</sequence>
<comment type="subunit">
    <text evidence="3">Interacts with LRP2; LRP2 mediates APOM renal uptake and subsequent lysosomal degradation.</text>
</comment>
<keyword evidence="13" id="KW-0449">Lipoprotein</keyword>
<evidence type="ECO:0000313" key="13">
    <source>
        <dbReference type="EMBL" id="QCP69322.1"/>
    </source>
</evidence>
<dbReference type="PANTHER" id="PTHR32028:SF1">
    <property type="entry name" value="APOLIPOPROTEIN M"/>
    <property type="match status" value="1"/>
</dbReference>